<comment type="subcellular location">
    <subcellularLocation>
        <location evidence="1">Membrane</location>
        <topology evidence="1">Multi-pass membrane protein</topology>
    </subcellularLocation>
</comment>
<evidence type="ECO:0000259" key="8">
    <source>
        <dbReference type="Pfam" id="PF19358"/>
    </source>
</evidence>
<feature type="transmembrane region" description="Helical" evidence="6">
    <location>
        <begin position="43"/>
        <end position="64"/>
    </location>
</feature>
<reference evidence="10" key="1">
    <citation type="submission" date="2023-07" db="EMBL/GenBank/DDBJ databases">
        <title>Whole genome sequence analysis of rice epiphytic Sphingomonas sanguinis OsEp_Plm_15B2.</title>
        <authorList>
            <person name="Sahu K.P."/>
            <person name="Asharani P."/>
            <person name="Reddy B."/>
            <person name="Kumar A."/>
        </authorList>
    </citation>
    <scope>NUCLEOTIDE SEQUENCE [LARGE SCALE GENOMIC DNA]</scope>
    <source>
        <strain evidence="10">OsEp_Plm_15B2</strain>
    </source>
</reference>
<dbReference type="GO" id="GO:0016874">
    <property type="term" value="F:ligase activity"/>
    <property type="evidence" value="ECO:0007669"/>
    <property type="project" value="UniProtKB-KW"/>
</dbReference>
<evidence type="ECO:0000259" key="7">
    <source>
        <dbReference type="Pfam" id="PF04932"/>
    </source>
</evidence>
<dbReference type="EMBL" id="JAOBTW010000021">
    <property type="protein sequence ID" value="MDZ7283359.1"/>
    <property type="molecule type" value="Genomic_DNA"/>
</dbReference>
<dbReference type="InterPro" id="IPR045979">
    <property type="entry name" value="DUF5935"/>
</dbReference>
<dbReference type="NCBIfam" id="TIGR03097">
    <property type="entry name" value="PEP_O_lig_1"/>
    <property type="match status" value="1"/>
</dbReference>
<dbReference type="InterPro" id="IPR007016">
    <property type="entry name" value="O-antigen_ligase-rel_domated"/>
</dbReference>
<feature type="transmembrane region" description="Helical" evidence="6">
    <location>
        <begin position="76"/>
        <end position="94"/>
    </location>
</feature>
<feature type="transmembrane region" description="Helical" evidence="6">
    <location>
        <begin position="352"/>
        <end position="370"/>
    </location>
</feature>
<proteinExistence type="predicted"/>
<dbReference type="Pfam" id="PF19358">
    <property type="entry name" value="DUF5935"/>
    <property type="match status" value="1"/>
</dbReference>
<evidence type="ECO:0000256" key="4">
    <source>
        <dbReference type="ARBA" id="ARBA00023136"/>
    </source>
</evidence>
<dbReference type="PANTHER" id="PTHR37422">
    <property type="entry name" value="TEICHURONIC ACID BIOSYNTHESIS PROTEIN TUAE"/>
    <property type="match status" value="1"/>
</dbReference>
<evidence type="ECO:0000313" key="9">
    <source>
        <dbReference type="EMBL" id="MDZ7283359.1"/>
    </source>
</evidence>
<name>A0ABU5LTV3_9SPHN</name>
<keyword evidence="2 6" id="KW-0812">Transmembrane</keyword>
<feature type="transmembrane region" description="Helical" evidence="6">
    <location>
        <begin position="243"/>
        <end position="265"/>
    </location>
</feature>
<keyword evidence="3 6" id="KW-1133">Transmembrane helix</keyword>
<feature type="transmembrane region" description="Helical" evidence="6">
    <location>
        <begin position="167"/>
        <end position="189"/>
    </location>
</feature>
<keyword evidence="9" id="KW-0436">Ligase</keyword>
<feature type="transmembrane region" description="Helical" evidence="6">
    <location>
        <begin position="209"/>
        <end position="237"/>
    </location>
</feature>
<sequence length="461" mass="51158">MRDLFLIGFLFSLFAMGLRRPFLMVLVYIYIDIVAPQRLTYYLLNTVPISLIAVIAAVGGWALVDDKRDSRFTVRQGAILLLLAYCALTTFFGADFPAQAKDKWDWVWKALAFAVFLPLTLRTRLRIEALLLFMILSISSIVIIGGIKTLFSGGGYGELNLIVSNNTGLYEGSIISTVAVAVVPIILWFMRRGTIYPPDWRVRAFGAGLIFACLLIPVGTSARTGLLCVVLLAVLMLRDVKRRLLYIGLLAAAGMAVVPLLPSSYTQRMNTIRGYQGDESASTRLAVWKWTLGYVASNPFGGGFNAYLQNSFRYDLTMVEGSAQDKTIQQKVTTDRARAYHSSYFEMLGEQGWPGLFLWLGINISGLLRMESLRRRYRKADDPLHWGGQLAGALQHAHLIYLLGGAFVGIAYNPFLYQLIAAQIGLDTYLSRKSREARLKPVAGRQPPPKSGSVRTFAPSA</sequence>
<feature type="region of interest" description="Disordered" evidence="5">
    <location>
        <begin position="438"/>
        <end position="461"/>
    </location>
</feature>
<dbReference type="Proteomes" id="UP001292182">
    <property type="component" value="Unassembled WGS sequence"/>
</dbReference>
<keyword evidence="4 6" id="KW-0472">Membrane</keyword>
<feature type="transmembrane region" description="Helical" evidence="6">
    <location>
        <begin position="129"/>
        <end position="147"/>
    </location>
</feature>
<dbReference type="RefSeq" id="WP_322540011.1">
    <property type="nucleotide sequence ID" value="NZ_JAOBTW010000021.1"/>
</dbReference>
<comment type="caution">
    <text evidence="9">The sequence shown here is derived from an EMBL/GenBank/DDBJ whole genome shotgun (WGS) entry which is preliminary data.</text>
</comment>
<organism evidence="9 10">
    <name type="scientific">Sphingomonas sanguinis</name>
    <dbReference type="NCBI Taxonomy" id="33051"/>
    <lineage>
        <taxon>Bacteria</taxon>
        <taxon>Pseudomonadati</taxon>
        <taxon>Pseudomonadota</taxon>
        <taxon>Alphaproteobacteria</taxon>
        <taxon>Sphingomonadales</taxon>
        <taxon>Sphingomonadaceae</taxon>
        <taxon>Sphingomonas</taxon>
    </lineage>
</organism>
<keyword evidence="10" id="KW-1185">Reference proteome</keyword>
<evidence type="ECO:0000256" key="2">
    <source>
        <dbReference type="ARBA" id="ARBA00022692"/>
    </source>
</evidence>
<gene>
    <name evidence="9" type="ORF">N4G62_15125</name>
</gene>
<dbReference type="PANTHER" id="PTHR37422:SF21">
    <property type="entry name" value="EXOQ-LIKE PROTEIN"/>
    <property type="match status" value="1"/>
</dbReference>
<dbReference type="Pfam" id="PF04932">
    <property type="entry name" value="Wzy_C"/>
    <property type="match status" value="1"/>
</dbReference>
<dbReference type="InterPro" id="IPR051533">
    <property type="entry name" value="WaaL-like"/>
</dbReference>
<dbReference type="InterPro" id="IPR017528">
    <property type="entry name" value="CHP03097O-antigen_lig-rel"/>
</dbReference>
<protein>
    <submittedName>
        <fullName evidence="9">O-glycosylation ligase, exosortase A system-associated</fullName>
    </submittedName>
</protein>
<evidence type="ECO:0000256" key="3">
    <source>
        <dbReference type="ARBA" id="ARBA00022989"/>
    </source>
</evidence>
<evidence type="ECO:0000256" key="6">
    <source>
        <dbReference type="SAM" id="Phobius"/>
    </source>
</evidence>
<evidence type="ECO:0000256" key="5">
    <source>
        <dbReference type="SAM" id="MobiDB-lite"/>
    </source>
</evidence>
<feature type="transmembrane region" description="Helical" evidence="6">
    <location>
        <begin position="286"/>
        <end position="308"/>
    </location>
</feature>
<feature type="domain" description="O-antigen ligase-related" evidence="7">
    <location>
        <begin position="210"/>
        <end position="360"/>
    </location>
</feature>
<evidence type="ECO:0000256" key="1">
    <source>
        <dbReference type="ARBA" id="ARBA00004141"/>
    </source>
</evidence>
<evidence type="ECO:0000313" key="10">
    <source>
        <dbReference type="Proteomes" id="UP001292182"/>
    </source>
</evidence>
<feature type="transmembrane region" description="Helical" evidence="6">
    <location>
        <begin position="106"/>
        <end position="122"/>
    </location>
</feature>
<accession>A0ABU5LTV3</accession>
<feature type="domain" description="DUF5935" evidence="8">
    <location>
        <begin position="1"/>
        <end position="194"/>
    </location>
</feature>